<dbReference type="Proteomes" id="UP001604277">
    <property type="component" value="Unassembled WGS sequence"/>
</dbReference>
<sequence>MVVWEKKFVDNLYLYFLQIHGYQQPQAKLVTPPYVPLLNLPRYPRVQNSCDGCVTAPTQFRITSSTQQIRGQITKITVIQKAITVAQSSLHNNGEPMVHPTKKKKMSRWR</sequence>
<protein>
    <submittedName>
        <fullName evidence="2">Uncharacterized protein</fullName>
    </submittedName>
</protein>
<organism evidence="2 3">
    <name type="scientific">Forsythia ovata</name>
    <dbReference type="NCBI Taxonomy" id="205694"/>
    <lineage>
        <taxon>Eukaryota</taxon>
        <taxon>Viridiplantae</taxon>
        <taxon>Streptophyta</taxon>
        <taxon>Embryophyta</taxon>
        <taxon>Tracheophyta</taxon>
        <taxon>Spermatophyta</taxon>
        <taxon>Magnoliopsida</taxon>
        <taxon>eudicotyledons</taxon>
        <taxon>Gunneridae</taxon>
        <taxon>Pentapetalae</taxon>
        <taxon>asterids</taxon>
        <taxon>lamiids</taxon>
        <taxon>Lamiales</taxon>
        <taxon>Oleaceae</taxon>
        <taxon>Forsythieae</taxon>
        <taxon>Forsythia</taxon>
    </lineage>
</organism>
<name>A0ABD1W2T7_9LAMI</name>
<feature type="compositionally biased region" description="Basic residues" evidence="1">
    <location>
        <begin position="100"/>
        <end position="110"/>
    </location>
</feature>
<feature type="region of interest" description="Disordered" evidence="1">
    <location>
        <begin position="90"/>
        <end position="110"/>
    </location>
</feature>
<evidence type="ECO:0000313" key="3">
    <source>
        <dbReference type="Proteomes" id="UP001604277"/>
    </source>
</evidence>
<dbReference type="AlphaFoldDB" id="A0ABD1W2T7"/>
<comment type="caution">
    <text evidence="2">The sequence shown here is derived from an EMBL/GenBank/DDBJ whole genome shotgun (WGS) entry which is preliminary data.</text>
</comment>
<gene>
    <name evidence="2" type="ORF">Fot_13174</name>
</gene>
<evidence type="ECO:0000313" key="2">
    <source>
        <dbReference type="EMBL" id="KAL2543941.1"/>
    </source>
</evidence>
<accession>A0ABD1W2T7</accession>
<dbReference type="EMBL" id="JBFOLJ010000004">
    <property type="protein sequence ID" value="KAL2543941.1"/>
    <property type="molecule type" value="Genomic_DNA"/>
</dbReference>
<evidence type="ECO:0000256" key="1">
    <source>
        <dbReference type="SAM" id="MobiDB-lite"/>
    </source>
</evidence>
<keyword evidence="3" id="KW-1185">Reference proteome</keyword>
<reference evidence="3" key="1">
    <citation type="submission" date="2024-07" db="EMBL/GenBank/DDBJ databases">
        <title>Two chromosome-level genome assemblies of Korean endemic species Abeliophyllum distichum and Forsythia ovata (Oleaceae).</title>
        <authorList>
            <person name="Jang H."/>
        </authorList>
    </citation>
    <scope>NUCLEOTIDE SEQUENCE [LARGE SCALE GENOMIC DNA]</scope>
</reference>
<proteinExistence type="predicted"/>